<evidence type="ECO:0000259" key="1">
    <source>
        <dbReference type="PROSITE" id="PS51977"/>
    </source>
</evidence>
<proteinExistence type="predicted"/>
<dbReference type="GO" id="GO:0003677">
    <property type="term" value="F:DNA binding"/>
    <property type="evidence" value="ECO:0007669"/>
    <property type="project" value="UniProtKB-KW"/>
</dbReference>
<dbReference type="OrthoDB" id="5801306at2"/>
<dbReference type="STRING" id="336292.SAMN05660710_02363"/>
<dbReference type="EMBL" id="FMVT01000007">
    <property type="protein sequence ID" value="SCY68360.1"/>
    <property type="molecule type" value="Genomic_DNA"/>
</dbReference>
<dbReference type="PROSITE" id="PS51977">
    <property type="entry name" value="WGR"/>
    <property type="match status" value="1"/>
</dbReference>
<dbReference type="CDD" id="cd07996">
    <property type="entry name" value="WGR_MMR_like"/>
    <property type="match status" value="1"/>
</dbReference>
<gene>
    <name evidence="2" type="ORF">SAMN05660710_02363</name>
</gene>
<dbReference type="Pfam" id="PF05406">
    <property type="entry name" value="WGR"/>
    <property type="match status" value="1"/>
</dbReference>
<organism evidence="2 3">
    <name type="scientific">Paracoccus tibetensis</name>
    <dbReference type="NCBI Taxonomy" id="336292"/>
    <lineage>
        <taxon>Bacteria</taxon>
        <taxon>Pseudomonadati</taxon>
        <taxon>Pseudomonadota</taxon>
        <taxon>Alphaproteobacteria</taxon>
        <taxon>Rhodobacterales</taxon>
        <taxon>Paracoccaceae</taxon>
        <taxon>Paracoccus</taxon>
    </lineage>
</organism>
<reference evidence="2 3" key="1">
    <citation type="submission" date="2016-10" db="EMBL/GenBank/DDBJ databases">
        <authorList>
            <person name="de Groot N.N."/>
        </authorList>
    </citation>
    <scope>NUCLEOTIDE SEQUENCE [LARGE SCALE GENOMIC DNA]</scope>
    <source>
        <strain evidence="2 3">CGMCC 1.8925</strain>
    </source>
</reference>
<dbReference type="RefSeq" id="WP_090744444.1">
    <property type="nucleotide sequence ID" value="NZ_FMVT01000007.1"/>
</dbReference>
<dbReference type="SUPFAM" id="SSF142921">
    <property type="entry name" value="WGR domain-like"/>
    <property type="match status" value="1"/>
</dbReference>
<dbReference type="SMART" id="SM00773">
    <property type="entry name" value="WGR"/>
    <property type="match status" value="1"/>
</dbReference>
<feature type="domain" description="WGR" evidence="1">
    <location>
        <begin position="1"/>
        <end position="79"/>
    </location>
</feature>
<keyword evidence="2" id="KW-0238">DNA-binding</keyword>
<evidence type="ECO:0000313" key="2">
    <source>
        <dbReference type="EMBL" id="SCY68360.1"/>
    </source>
</evidence>
<dbReference type="Proteomes" id="UP000199502">
    <property type="component" value="Unassembled WGS sequence"/>
</dbReference>
<dbReference type="InterPro" id="IPR036930">
    <property type="entry name" value="WGR_dom_sf"/>
</dbReference>
<dbReference type="InterPro" id="IPR008893">
    <property type="entry name" value="WGR_domain"/>
</dbReference>
<dbReference type="Gene3D" id="2.20.140.10">
    <property type="entry name" value="WGR domain"/>
    <property type="match status" value="1"/>
</dbReference>
<name>A0A1G5HYG0_9RHOB</name>
<dbReference type="InterPro" id="IPR049809">
    <property type="entry name" value="YehF/YfeS-like_WGR"/>
</dbReference>
<accession>A0A1G5HYG0</accession>
<keyword evidence="3" id="KW-1185">Reference proteome</keyword>
<protein>
    <submittedName>
        <fullName evidence="2">WGR domain-containing protein, predicted DNA-binding domain in MolR</fullName>
    </submittedName>
</protein>
<evidence type="ECO:0000313" key="3">
    <source>
        <dbReference type="Proteomes" id="UP000199502"/>
    </source>
</evidence>
<sequence length="79" mass="8859">MESYLTRRDAHRNMARFYALEIAPDLFGGAVLVRHWGRIGTGGQARRQWFAAAAEARAEAARWRALKERRGYAAEGAPA</sequence>
<dbReference type="AlphaFoldDB" id="A0A1G5HYG0"/>